<reference evidence="1 2" key="1">
    <citation type="submission" date="2022-11" db="EMBL/GenBank/DDBJ databases">
        <authorList>
            <person name="Wang Y."/>
            <person name="Zhao G."/>
        </authorList>
    </citation>
    <scope>NUCLEOTIDE SEQUENCE [LARGE SCALE GENOMIC DNA]</scope>
</reference>
<evidence type="ECO:0000313" key="1">
    <source>
        <dbReference type="EMBL" id="WAX22454.1"/>
    </source>
</evidence>
<gene>
    <name evidence="1" type="ORF">vBCPqdyzP5_03</name>
</gene>
<sequence length="104" mass="11745">MIKVDYHLNIEVSHGDSGCLYFGSNPYVFEGGEEITFDVFIGDDVIFSKKSSIVDRGLLFLELTKPEIESIPIGDFSYRVFAKYDNGSLSEYVINSKEFKVKEG</sequence>
<evidence type="ECO:0000313" key="2">
    <source>
        <dbReference type="Proteomes" id="UP001213085"/>
    </source>
</evidence>
<keyword evidence="2" id="KW-1185">Reference proteome</keyword>
<dbReference type="Proteomes" id="UP001213085">
    <property type="component" value="Segment"/>
</dbReference>
<name>A0AAF0AH03_9CAUD</name>
<accession>A0AAF0AH03</accession>
<dbReference type="EMBL" id="OP894055">
    <property type="protein sequence ID" value="WAX22454.1"/>
    <property type="molecule type" value="Genomic_DNA"/>
</dbReference>
<proteinExistence type="predicted"/>
<organism evidence="1 2">
    <name type="scientific">Clostridium phage vB_CP_qdyz_P5</name>
    <dbReference type="NCBI Taxonomy" id="3003728"/>
    <lineage>
        <taxon>Viruses</taxon>
        <taxon>Duplodnaviria</taxon>
        <taxon>Heunggongvirae</taxon>
        <taxon>Uroviricota</taxon>
        <taxon>Caudoviricetes</taxon>
        <taxon>Guelinviridae</taxon>
        <taxon>Susfortunavirus</taxon>
    </lineage>
</organism>
<protein>
    <submittedName>
        <fullName evidence="1">Uncharacterized protein</fullName>
    </submittedName>
</protein>